<evidence type="ECO:0000313" key="3">
    <source>
        <dbReference type="Proteomes" id="UP000516446"/>
    </source>
</evidence>
<organism evidence="2 3">
    <name type="scientific">Weissella koreensis</name>
    <dbReference type="NCBI Taxonomy" id="165096"/>
    <lineage>
        <taxon>Bacteria</taxon>
        <taxon>Bacillati</taxon>
        <taxon>Bacillota</taxon>
        <taxon>Bacilli</taxon>
        <taxon>Lactobacillales</taxon>
        <taxon>Lactobacillaceae</taxon>
        <taxon>Weissella</taxon>
    </lineage>
</organism>
<dbReference type="EMBL" id="CP043431">
    <property type="protein sequence ID" value="QNT64618.1"/>
    <property type="molecule type" value="Genomic_DNA"/>
</dbReference>
<sequence>MEKFCQSCAMPLNKNILGTETDGSRSQIYCTQCYLNGQFVQPSLNYNDMLEIGLRGINQARGSKMAKWLMKKSYPMLLKNTKRFKN</sequence>
<dbReference type="AlphaFoldDB" id="A0A7H1MMD2"/>
<dbReference type="Pfam" id="PF12674">
    <property type="entry name" value="Zn_ribbon_2"/>
    <property type="match status" value="1"/>
</dbReference>
<name>A0A7H1MMD2_9LACO</name>
<reference evidence="2 3" key="1">
    <citation type="submission" date="2019-08" db="EMBL/GenBank/DDBJ databases">
        <authorList>
            <person name="Chang H.C."/>
            <person name="Mun S.Y."/>
        </authorList>
    </citation>
    <scope>NUCLEOTIDE SEQUENCE [LARGE SCALE GENOMIC DNA]</scope>
    <source>
        <strain evidence="2 3">SK</strain>
    </source>
</reference>
<dbReference type="InterPro" id="IPR025868">
    <property type="entry name" value="Zn_ribbon_dom_put"/>
</dbReference>
<feature type="domain" description="Putative zinc ribbon" evidence="1">
    <location>
        <begin position="4"/>
        <end position="77"/>
    </location>
</feature>
<dbReference type="OMA" id="LMKKSYP"/>
<evidence type="ECO:0000259" key="1">
    <source>
        <dbReference type="Pfam" id="PF12674"/>
    </source>
</evidence>
<keyword evidence="3" id="KW-1185">Reference proteome</keyword>
<protein>
    <recommendedName>
        <fullName evidence="1">Putative zinc ribbon domain-containing protein</fullName>
    </recommendedName>
</protein>
<dbReference type="RefSeq" id="WP_006844953.1">
    <property type="nucleotide sequence ID" value="NZ_CP026847.1"/>
</dbReference>
<gene>
    <name evidence="2" type="ORF">FY536_04795</name>
</gene>
<dbReference type="Proteomes" id="UP000516446">
    <property type="component" value="Chromosome"/>
</dbReference>
<evidence type="ECO:0000313" key="2">
    <source>
        <dbReference type="EMBL" id="QNT64618.1"/>
    </source>
</evidence>
<accession>A0A7H1MMD2</accession>
<proteinExistence type="predicted"/>